<dbReference type="GO" id="GO:0005886">
    <property type="term" value="C:plasma membrane"/>
    <property type="evidence" value="ECO:0007669"/>
    <property type="project" value="UniProtKB-SubCell"/>
</dbReference>
<keyword evidence="9" id="KW-0472">Membrane</keyword>
<dbReference type="Gene3D" id="2.60.40.150">
    <property type="entry name" value="C2 domain"/>
    <property type="match status" value="1"/>
</dbReference>
<keyword evidence="10" id="KW-0539">Nucleus</keyword>
<protein>
    <recommendedName>
        <fullName evidence="12">C2 domain-containing protein</fullName>
    </recommendedName>
</protein>
<feature type="domain" description="C2" evidence="12">
    <location>
        <begin position="3"/>
        <end position="117"/>
    </location>
</feature>
<dbReference type="Pfam" id="PF00168">
    <property type="entry name" value="C2"/>
    <property type="match status" value="1"/>
</dbReference>
<keyword evidence="7" id="KW-0106">Calcium</keyword>
<evidence type="ECO:0000256" key="9">
    <source>
        <dbReference type="ARBA" id="ARBA00023136"/>
    </source>
</evidence>
<comment type="subcellular location">
    <subcellularLocation>
        <location evidence="2">Cell membrane</location>
    </subcellularLocation>
    <subcellularLocation>
        <location evidence="1">Nucleus</location>
    </subcellularLocation>
</comment>
<dbReference type="CDD" id="cd04038">
    <property type="entry name" value="C2_ArfGAP"/>
    <property type="match status" value="1"/>
</dbReference>
<sequence>MRDPSDIVMAISHDSSSFLGLIKVIVVQGKQLAVRDFRSSDPYVVVKLDNQTAKTRVINNCLNPVWNEEITLSVTEPVGVLNLSVFDKDRFKADDKMGLAQLSLQPIASAARLRRFVQSSAGETRIRTVVPGRDNCLVKDSCICCVDGEIVQSVWLRLNEVETGEIELKLKWINVDQPAT</sequence>
<dbReference type="GO" id="GO:0008289">
    <property type="term" value="F:lipid binding"/>
    <property type="evidence" value="ECO:0007669"/>
    <property type="project" value="UniProtKB-KW"/>
</dbReference>
<evidence type="ECO:0000256" key="3">
    <source>
        <dbReference type="ARBA" id="ARBA00022468"/>
    </source>
</evidence>
<dbReference type="InterPro" id="IPR044562">
    <property type="entry name" value="CAR1-11"/>
</dbReference>
<dbReference type="SUPFAM" id="SSF49562">
    <property type="entry name" value="C2 domain (Calcium/lipid-binding domain, CaLB)"/>
    <property type="match status" value="1"/>
</dbReference>
<proteinExistence type="inferred from homology"/>
<keyword evidence="4" id="KW-1003">Cell membrane</keyword>
<dbReference type="PROSITE" id="PS50004">
    <property type="entry name" value="C2"/>
    <property type="match status" value="1"/>
</dbReference>
<dbReference type="AlphaFoldDB" id="A0AAP0EJU6"/>
<evidence type="ECO:0000256" key="6">
    <source>
        <dbReference type="ARBA" id="ARBA00022723"/>
    </source>
</evidence>
<dbReference type="PANTHER" id="PTHR45933">
    <property type="entry name" value="PROTEIN C2-DOMAIN ABA-RELATED 4"/>
    <property type="match status" value="1"/>
</dbReference>
<keyword evidence="14" id="KW-1185">Reference proteome</keyword>
<dbReference type="Proteomes" id="UP001420932">
    <property type="component" value="Unassembled WGS sequence"/>
</dbReference>
<dbReference type="InterPro" id="IPR000008">
    <property type="entry name" value="C2_dom"/>
</dbReference>
<evidence type="ECO:0000256" key="2">
    <source>
        <dbReference type="ARBA" id="ARBA00004236"/>
    </source>
</evidence>
<comment type="similarity">
    <text evidence="11">Belongs to the plant CAR protein family.</text>
</comment>
<gene>
    <name evidence="13" type="ORF">Syun_026759</name>
</gene>
<dbReference type="InterPro" id="IPR035892">
    <property type="entry name" value="C2_domain_sf"/>
</dbReference>
<dbReference type="EMBL" id="JBBNAF010000012">
    <property type="protein sequence ID" value="KAK9091848.1"/>
    <property type="molecule type" value="Genomic_DNA"/>
</dbReference>
<keyword evidence="5" id="KW-0938">Abscisic acid signaling pathway</keyword>
<organism evidence="13 14">
    <name type="scientific">Stephania yunnanensis</name>
    <dbReference type="NCBI Taxonomy" id="152371"/>
    <lineage>
        <taxon>Eukaryota</taxon>
        <taxon>Viridiplantae</taxon>
        <taxon>Streptophyta</taxon>
        <taxon>Embryophyta</taxon>
        <taxon>Tracheophyta</taxon>
        <taxon>Spermatophyta</taxon>
        <taxon>Magnoliopsida</taxon>
        <taxon>Ranunculales</taxon>
        <taxon>Menispermaceae</taxon>
        <taxon>Menispermoideae</taxon>
        <taxon>Cissampelideae</taxon>
        <taxon>Stephania</taxon>
    </lineage>
</organism>
<evidence type="ECO:0000259" key="12">
    <source>
        <dbReference type="PROSITE" id="PS50004"/>
    </source>
</evidence>
<dbReference type="GO" id="GO:0046872">
    <property type="term" value="F:metal ion binding"/>
    <property type="evidence" value="ECO:0007669"/>
    <property type="project" value="UniProtKB-KW"/>
</dbReference>
<dbReference type="SMART" id="SM00239">
    <property type="entry name" value="C2"/>
    <property type="match status" value="1"/>
</dbReference>
<dbReference type="GO" id="GO:0005634">
    <property type="term" value="C:nucleus"/>
    <property type="evidence" value="ECO:0007669"/>
    <property type="project" value="UniProtKB-SubCell"/>
</dbReference>
<dbReference type="PANTHER" id="PTHR45933:SF6">
    <property type="entry name" value="PROTEIN C2-DOMAIN ABA-RELATED 11"/>
    <property type="match status" value="1"/>
</dbReference>
<evidence type="ECO:0000256" key="7">
    <source>
        <dbReference type="ARBA" id="ARBA00022837"/>
    </source>
</evidence>
<reference evidence="13 14" key="1">
    <citation type="submission" date="2024-01" db="EMBL/GenBank/DDBJ databases">
        <title>Genome assemblies of Stephania.</title>
        <authorList>
            <person name="Yang L."/>
        </authorList>
    </citation>
    <scope>NUCLEOTIDE SEQUENCE [LARGE SCALE GENOMIC DNA]</scope>
    <source>
        <strain evidence="13">YNDBR</strain>
        <tissue evidence="13">Leaf</tissue>
    </source>
</reference>
<accession>A0AAP0EJU6</accession>
<evidence type="ECO:0000256" key="1">
    <source>
        <dbReference type="ARBA" id="ARBA00004123"/>
    </source>
</evidence>
<evidence type="ECO:0000256" key="8">
    <source>
        <dbReference type="ARBA" id="ARBA00023121"/>
    </source>
</evidence>
<evidence type="ECO:0000256" key="4">
    <source>
        <dbReference type="ARBA" id="ARBA00022475"/>
    </source>
</evidence>
<evidence type="ECO:0000313" key="13">
    <source>
        <dbReference type="EMBL" id="KAK9091848.1"/>
    </source>
</evidence>
<evidence type="ECO:0000256" key="11">
    <source>
        <dbReference type="ARBA" id="ARBA00024037"/>
    </source>
</evidence>
<name>A0AAP0EJU6_9MAGN</name>
<comment type="caution">
    <text evidence="13">The sequence shown here is derived from an EMBL/GenBank/DDBJ whole genome shotgun (WGS) entry which is preliminary data.</text>
</comment>
<dbReference type="GO" id="GO:0009738">
    <property type="term" value="P:abscisic acid-activated signaling pathway"/>
    <property type="evidence" value="ECO:0007669"/>
    <property type="project" value="UniProtKB-KW"/>
</dbReference>
<dbReference type="GO" id="GO:0005096">
    <property type="term" value="F:GTPase activator activity"/>
    <property type="evidence" value="ECO:0007669"/>
    <property type="project" value="UniProtKB-KW"/>
</dbReference>
<evidence type="ECO:0000256" key="10">
    <source>
        <dbReference type="ARBA" id="ARBA00023242"/>
    </source>
</evidence>
<keyword evidence="3" id="KW-0343">GTPase activation</keyword>
<evidence type="ECO:0000256" key="5">
    <source>
        <dbReference type="ARBA" id="ARBA00022682"/>
    </source>
</evidence>
<keyword evidence="8" id="KW-0446">Lipid-binding</keyword>
<keyword evidence="6" id="KW-0479">Metal-binding</keyword>
<evidence type="ECO:0000313" key="14">
    <source>
        <dbReference type="Proteomes" id="UP001420932"/>
    </source>
</evidence>